<feature type="domain" description="Peptidase S26" evidence="2">
    <location>
        <begin position="37"/>
        <end position="192"/>
    </location>
</feature>
<keyword evidence="1" id="KW-0472">Membrane</keyword>
<comment type="caution">
    <text evidence="3">The sequence shown here is derived from an EMBL/GenBank/DDBJ whole genome shotgun (WGS) entry which is preliminary data.</text>
</comment>
<organism evidence="3 4">
    <name type="scientific">Sphingosinicella xenopeptidilytica</name>
    <dbReference type="NCBI Taxonomy" id="364098"/>
    <lineage>
        <taxon>Bacteria</taxon>
        <taxon>Pseudomonadati</taxon>
        <taxon>Pseudomonadota</taxon>
        <taxon>Alphaproteobacteria</taxon>
        <taxon>Sphingomonadales</taxon>
        <taxon>Sphingosinicellaceae</taxon>
        <taxon>Sphingosinicella</taxon>
    </lineage>
</organism>
<dbReference type="SUPFAM" id="SSF51306">
    <property type="entry name" value="LexA/Signal peptidase"/>
    <property type="match status" value="1"/>
</dbReference>
<dbReference type="Gene3D" id="2.10.109.10">
    <property type="entry name" value="Umud Fragment, subunit A"/>
    <property type="match status" value="1"/>
</dbReference>
<dbReference type="InterPro" id="IPR036286">
    <property type="entry name" value="LexA/Signal_pep-like_sf"/>
</dbReference>
<evidence type="ECO:0000313" key="4">
    <source>
        <dbReference type="Proteomes" id="UP001597124"/>
    </source>
</evidence>
<dbReference type="InterPro" id="IPR019533">
    <property type="entry name" value="Peptidase_S26"/>
</dbReference>
<keyword evidence="4" id="KW-1185">Reference proteome</keyword>
<proteinExistence type="predicted"/>
<feature type="transmembrane region" description="Helical" evidence="1">
    <location>
        <begin position="35"/>
        <end position="58"/>
    </location>
</feature>
<dbReference type="Proteomes" id="UP001597124">
    <property type="component" value="Unassembled WGS sequence"/>
</dbReference>
<name>A0ABW3C716_SPHXN</name>
<evidence type="ECO:0000256" key="1">
    <source>
        <dbReference type="SAM" id="Phobius"/>
    </source>
</evidence>
<sequence length="194" mass="21246">MTRHHSSSAAAPLRAWGETLARTRQSRLRRARERVLIGLAGALACLFLGAGPTPSLVWNISASAPRGLYLLDPSARLQRGDMVAARLPLRWRALAAERRYLPARVPLIKRIAALSGDSVCAFGAVVTVNGQARALRRDADSLGCRLPAWEDCVHLRDGQVFLLMEGNPASFDGRYFGVTEAADVLGRARLIWHR</sequence>
<dbReference type="EMBL" id="JBHTIK010000011">
    <property type="protein sequence ID" value="MFD0849672.1"/>
    <property type="molecule type" value="Genomic_DNA"/>
</dbReference>
<protein>
    <submittedName>
        <fullName evidence="3">S26 family signal peptidase</fullName>
    </submittedName>
</protein>
<dbReference type="RefSeq" id="WP_381492561.1">
    <property type="nucleotide sequence ID" value="NZ_JBHTIK010000011.1"/>
</dbReference>
<accession>A0ABW3C716</accession>
<evidence type="ECO:0000313" key="3">
    <source>
        <dbReference type="EMBL" id="MFD0849672.1"/>
    </source>
</evidence>
<reference evidence="4" key="1">
    <citation type="journal article" date="2019" name="Int. J. Syst. Evol. Microbiol.">
        <title>The Global Catalogue of Microorganisms (GCM) 10K type strain sequencing project: providing services to taxonomists for standard genome sequencing and annotation.</title>
        <authorList>
            <consortium name="The Broad Institute Genomics Platform"/>
            <consortium name="The Broad Institute Genome Sequencing Center for Infectious Disease"/>
            <person name="Wu L."/>
            <person name="Ma J."/>
        </authorList>
    </citation>
    <scope>NUCLEOTIDE SEQUENCE [LARGE SCALE GENOMIC DNA]</scope>
    <source>
        <strain evidence="4">CCUG 52537</strain>
    </source>
</reference>
<gene>
    <name evidence="3" type="ORF">ACFQ00_15160</name>
</gene>
<dbReference type="Pfam" id="PF10502">
    <property type="entry name" value="Peptidase_S26"/>
    <property type="match status" value="1"/>
</dbReference>
<keyword evidence="1" id="KW-0812">Transmembrane</keyword>
<keyword evidence="1" id="KW-1133">Transmembrane helix</keyword>
<evidence type="ECO:0000259" key="2">
    <source>
        <dbReference type="Pfam" id="PF10502"/>
    </source>
</evidence>